<dbReference type="AlphaFoldDB" id="W9Y686"/>
<evidence type="ECO:0000256" key="3">
    <source>
        <dbReference type="ARBA" id="ARBA00022989"/>
    </source>
</evidence>
<evidence type="ECO:0000256" key="5">
    <source>
        <dbReference type="ARBA" id="ARBA00038359"/>
    </source>
</evidence>
<dbReference type="OrthoDB" id="5273647at2759"/>
<dbReference type="PANTHER" id="PTHR33048">
    <property type="entry name" value="PTH11-LIKE INTEGRAL MEMBRANE PROTEIN (AFU_ORTHOLOGUE AFUA_5G11245)"/>
    <property type="match status" value="1"/>
</dbReference>
<dbReference type="PANTHER" id="PTHR33048:SF131">
    <property type="entry name" value="INTEGRAL MEMBRANE PROTEIN"/>
    <property type="match status" value="1"/>
</dbReference>
<name>W9Y686_9EURO</name>
<evidence type="ECO:0000259" key="8">
    <source>
        <dbReference type="Pfam" id="PF20684"/>
    </source>
</evidence>
<proteinExistence type="inferred from homology"/>
<accession>W9Y686</accession>
<feature type="compositionally biased region" description="Polar residues" evidence="6">
    <location>
        <begin position="242"/>
        <end position="258"/>
    </location>
</feature>
<protein>
    <recommendedName>
        <fullName evidence="8">Rhodopsin domain-containing protein</fullName>
    </recommendedName>
</protein>
<dbReference type="RefSeq" id="XP_007724054.1">
    <property type="nucleotide sequence ID" value="XM_007725864.1"/>
</dbReference>
<dbReference type="eggNOG" id="ENOG502SRC9">
    <property type="taxonomic scope" value="Eukaryota"/>
</dbReference>
<gene>
    <name evidence="9" type="ORF">A1O1_04975</name>
</gene>
<dbReference type="Pfam" id="PF20684">
    <property type="entry name" value="Fung_rhodopsin"/>
    <property type="match status" value="1"/>
</dbReference>
<feature type="transmembrane region" description="Helical" evidence="7">
    <location>
        <begin position="21"/>
        <end position="50"/>
    </location>
</feature>
<dbReference type="InterPro" id="IPR052337">
    <property type="entry name" value="SAT4-like"/>
</dbReference>
<feature type="transmembrane region" description="Helical" evidence="7">
    <location>
        <begin position="145"/>
        <end position="166"/>
    </location>
</feature>
<sequence length="258" mass="28508">MFVKHAWLTFYYGLARTRWQTYFIHFMQFVAAGFGISSVIVILAQCIPLSHVWHAGVTPADEVPAKCINLAAFLYANAIIMIVNDVIMYLIPMVLLRNVDMVRPHRWGVYALFAVGGLVVVASIMRLVALVHLNKGSDVSENCALVLLWAGVENHIGICAACAGAIKQKSIAAVKRAKTSYSGIRSKSHRSSSALISTLPRTQSTEERALYERADSLPNPLSSHDSKSPETLFELHEVPHSPSKSVEYQLSPSQRFDV</sequence>
<evidence type="ECO:0000256" key="7">
    <source>
        <dbReference type="SAM" id="Phobius"/>
    </source>
</evidence>
<keyword evidence="4 7" id="KW-0472">Membrane</keyword>
<evidence type="ECO:0000256" key="2">
    <source>
        <dbReference type="ARBA" id="ARBA00022692"/>
    </source>
</evidence>
<comment type="subcellular location">
    <subcellularLocation>
        <location evidence="1">Membrane</location>
        <topology evidence="1">Multi-pass membrane protein</topology>
    </subcellularLocation>
</comment>
<dbReference type="InterPro" id="IPR049326">
    <property type="entry name" value="Rhodopsin_dom_fungi"/>
</dbReference>
<evidence type="ECO:0000256" key="6">
    <source>
        <dbReference type="SAM" id="MobiDB-lite"/>
    </source>
</evidence>
<evidence type="ECO:0000256" key="4">
    <source>
        <dbReference type="ARBA" id="ARBA00023136"/>
    </source>
</evidence>
<feature type="transmembrane region" description="Helical" evidence="7">
    <location>
        <begin position="70"/>
        <end position="95"/>
    </location>
</feature>
<feature type="transmembrane region" description="Helical" evidence="7">
    <location>
        <begin position="107"/>
        <end position="133"/>
    </location>
</feature>
<evidence type="ECO:0000256" key="1">
    <source>
        <dbReference type="ARBA" id="ARBA00004141"/>
    </source>
</evidence>
<dbReference type="HOGENOM" id="CLU_064765_0_0_1"/>
<dbReference type="GeneID" id="19159853"/>
<keyword evidence="2 7" id="KW-0812">Transmembrane</keyword>
<feature type="region of interest" description="Disordered" evidence="6">
    <location>
        <begin position="237"/>
        <end position="258"/>
    </location>
</feature>
<dbReference type="Proteomes" id="UP000019484">
    <property type="component" value="Unassembled WGS sequence"/>
</dbReference>
<comment type="similarity">
    <text evidence="5">Belongs to the SAT4 family.</text>
</comment>
<dbReference type="EMBL" id="AMWN01000004">
    <property type="protein sequence ID" value="EXJ88048.1"/>
    <property type="molecule type" value="Genomic_DNA"/>
</dbReference>
<comment type="caution">
    <text evidence="9">The sequence shown here is derived from an EMBL/GenBank/DDBJ whole genome shotgun (WGS) entry which is preliminary data.</text>
</comment>
<evidence type="ECO:0000313" key="10">
    <source>
        <dbReference type="Proteomes" id="UP000019484"/>
    </source>
</evidence>
<keyword evidence="3 7" id="KW-1133">Transmembrane helix</keyword>
<feature type="domain" description="Rhodopsin" evidence="8">
    <location>
        <begin position="2"/>
        <end position="168"/>
    </location>
</feature>
<organism evidence="9 10">
    <name type="scientific">Capronia coronata CBS 617.96</name>
    <dbReference type="NCBI Taxonomy" id="1182541"/>
    <lineage>
        <taxon>Eukaryota</taxon>
        <taxon>Fungi</taxon>
        <taxon>Dikarya</taxon>
        <taxon>Ascomycota</taxon>
        <taxon>Pezizomycotina</taxon>
        <taxon>Eurotiomycetes</taxon>
        <taxon>Chaetothyriomycetidae</taxon>
        <taxon>Chaetothyriales</taxon>
        <taxon>Herpotrichiellaceae</taxon>
        <taxon>Capronia</taxon>
    </lineage>
</organism>
<evidence type="ECO:0000313" key="9">
    <source>
        <dbReference type="EMBL" id="EXJ88048.1"/>
    </source>
</evidence>
<reference evidence="9 10" key="1">
    <citation type="submission" date="2013-03" db="EMBL/GenBank/DDBJ databases">
        <title>The Genome Sequence of Capronia coronata CBS 617.96.</title>
        <authorList>
            <consortium name="The Broad Institute Genomics Platform"/>
            <person name="Cuomo C."/>
            <person name="de Hoog S."/>
            <person name="Gorbushina A."/>
            <person name="Walker B."/>
            <person name="Young S.K."/>
            <person name="Zeng Q."/>
            <person name="Gargeya S."/>
            <person name="Fitzgerald M."/>
            <person name="Haas B."/>
            <person name="Abouelleil A."/>
            <person name="Allen A.W."/>
            <person name="Alvarado L."/>
            <person name="Arachchi H.M."/>
            <person name="Berlin A.M."/>
            <person name="Chapman S.B."/>
            <person name="Gainer-Dewar J."/>
            <person name="Goldberg J."/>
            <person name="Griggs A."/>
            <person name="Gujja S."/>
            <person name="Hansen M."/>
            <person name="Howarth C."/>
            <person name="Imamovic A."/>
            <person name="Ireland A."/>
            <person name="Larimer J."/>
            <person name="McCowan C."/>
            <person name="Murphy C."/>
            <person name="Pearson M."/>
            <person name="Poon T.W."/>
            <person name="Priest M."/>
            <person name="Roberts A."/>
            <person name="Saif S."/>
            <person name="Shea T."/>
            <person name="Sisk P."/>
            <person name="Sykes S."/>
            <person name="Wortman J."/>
            <person name="Nusbaum C."/>
            <person name="Birren B."/>
        </authorList>
    </citation>
    <scope>NUCLEOTIDE SEQUENCE [LARGE SCALE GENOMIC DNA]</scope>
    <source>
        <strain evidence="9 10">CBS 617.96</strain>
    </source>
</reference>
<dbReference type="GO" id="GO:0016020">
    <property type="term" value="C:membrane"/>
    <property type="evidence" value="ECO:0007669"/>
    <property type="project" value="UniProtKB-SubCell"/>
</dbReference>
<keyword evidence="10" id="KW-1185">Reference proteome</keyword>